<sequence length="82" mass="9513">MNMKAKIDLNKIFLAPPSTMYERITLFLMLTITFIIFFSPLKFSSMHPVEAAITAAIPSLSISWGWIILLRSIFRKKDFMKK</sequence>
<dbReference type="EMBL" id="VSSQ01025777">
    <property type="protein sequence ID" value="MPM74145.1"/>
    <property type="molecule type" value="Genomic_DNA"/>
</dbReference>
<name>A0A645CB47_9ZZZZ</name>
<dbReference type="AlphaFoldDB" id="A0A645CB47"/>
<evidence type="ECO:0000313" key="2">
    <source>
        <dbReference type="EMBL" id="MPM74145.1"/>
    </source>
</evidence>
<gene>
    <name evidence="2" type="ORF">SDC9_121130</name>
</gene>
<evidence type="ECO:0000256" key="1">
    <source>
        <dbReference type="SAM" id="Phobius"/>
    </source>
</evidence>
<reference evidence="2" key="1">
    <citation type="submission" date="2019-08" db="EMBL/GenBank/DDBJ databases">
        <authorList>
            <person name="Kucharzyk K."/>
            <person name="Murdoch R.W."/>
            <person name="Higgins S."/>
            <person name="Loffler F."/>
        </authorList>
    </citation>
    <scope>NUCLEOTIDE SEQUENCE</scope>
</reference>
<feature type="transmembrane region" description="Helical" evidence="1">
    <location>
        <begin position="20"/>
        <end position="39"/>
    </location>
</feature>
<keyword evidence="1" id="KW-0472">Membrane</keyword>
<keyword evidence="1" id="KW-1133">Transmembrane helix</keyword>
<keyword evidence="1" id="KW-0812">Transmembrane</keyword>
<feature type="transmembrane region" description="Helical" evidence="1">
    <location>
        <begin position="51"/>
        <end position="74"/>
    </location>
</feature>
<organism evidence="2">
    <name type="scientific">bioreactor metagenome</name>
    <dbReference type="NCBI Taxonomy" id="1076179"/>
    <lineage>
        <taxon>unclassified sequences</taxon>
        <taxon>metagenomes</taxon>
        <taxon>ecological metagenomes</taxon>
    </lineage>
</organism>
<protein>
    <submittedName>
        <fullName evidence="2">Uncharacterized protein</fullName>
    </submittedName>
</protein>
<accession>A0A645CB47</accession>
<comment type="caution">
    <text evidence="2">The sequence shown here is derived from an EMBL/GenBank/DDBJ whole genome shotgun (WGS) entry which is preliminary data.</text>
</comment>
<proteinExistence type="predicted"/>